<evidence type="ECO:0000313" key="1">
    <source>
        <dbReference type="EMBL" id="MQN80817.1"/>
    </source>
</evidence>
<evidence type="ECO:0000313" key="4">
    <source>
        <dbReference type="Proteomes" id="UP000480425"/>
    </source>
</evidence>
<protein>
    <recommendedName>
        <fullName evidence="5">RhuM protein</fullName>
    </recommendedName>
</protein>
<evidence type="ECO:0000313" key="3">
    <source>
        <dbReference type="Proteomes" id="UP000477980"/>
    </source>
</evidence>
<dbReference type="Proteomes" id="UP000477980">
    <property type="component" value="Unassembled WGS sequence"/>
</dbReference>
<name>A0A6G1VPC2_9BACT</name>
<reference evidence="3 4" key="1">
    <citation type="submission" date="2019-09" db="EMBL/GenBank/DDBJ databases">
        <title>Distinct polysaccharide growth profiles of human intestinal Prevotella copri isolates.</title>
        <authorList>
            <person name="Fehlner-Peach H."/>
            <person name="Magnabosco C."/>
            <person name="Raghavan V."/>
            <person name="Scher J.U."/>
            <person name="Tett A."/>
            <person name="Cox L.M."/>
            <person name="Gottsegen C."/>
            <person name="Watters A."/>
            <person name="Wiltshire- Gordon J.D."/>
            <person name="Segata N."/>
            <person name="Bonneau R."/>
            <person name="Littman D.R."/>
        </authorList>
    </citation>
    <scope>NUCLEOTIDE SEQUENCE [LARGE SCALE GENOMIC DNA]</scope>
    <source>
        <strain evidence="1">IA622</strain>
        <strain evidence="4">iA622</strain>
        <strain evidence="2">IAA917</strain>
        <strain evidence="3">iAA917</strain>
    </source>
</reference>
<dbReference type="OrthoDB" id="1038856at2"/>
<comment type="caution">
    <text evidence="2">The sequence shown here is derived from an EMBL/GenBank/DDBJ whole genome shotgun (WGS) entry which is preliminary data.</text>
</comment>
<sequence length="131" mass="15324">MKRQVITIQEDIVIYAPHHGEVWMTVWEIAELLNITGTAVKNTIKRIWKQSVLKDFQHSQYIKLENGYSAHVYDMEVIIAIALQMDTYQALLFRQWFISKVVNRKDCQAEQVKHEYPMIIVMNGTMPRGAS</sequence>
<gene>
    <name evidence="2" type="ORF">F7D25_13550</name>
    <name evidence="1" type="ORF">F7D73_07595</name>
</gene>
<dbReference type="EMBL" id="VZAH01000135">
    <property type="protein sequence ID" value="MQP15405.1"/>
    <property type="molecule type" value="Genomic_DNA"/>
</dbReference>
<dbReference type="EMBL" id="VZCB01000059">
    <property type="protein sequence ID" value="MQN80817.1"/>
    <property type="molecule type" value="Genomic_DNA"/>
</dbReference>
<accession>A0A6G1VPC2</accession>
<evidence type="ECO:0008006" key="5">
    <source>
        <dbReference type="Google" id="ProtNLM"/>
    </source>
</evidence>
<proteinExistence type="predicted"/>
<dbReference type="RefSeq" id="WP_153090609.1">
    <property type="nucleotide sequence ID" value="NZ_VZCB01000059.1"/>
</dbReference>
<dbReference type="Proteomes" id="UP000480425">
    <property type="component" value="Unassembled WGS sequence"/>
</dbReference>
<dbReference type="AlphaFoldDB" id="A0A6G1VPC2"/>
<organism evidence="2 3">
    <name type="scientific">Segatella copri</name>
    <dbReference type="NCBI Taxonomy" id="165179"/>
    <lineage>
        <taxon>Bacteria</taxon>
        <taxon>Pseudomonadati</taxon>
        <taxon>Bacteroidota</taxon>
        <taxon>Bacteroidia</taxon>
        <taxon>Bacteroidales</taxon>
        <taxon>Prevotellaceae</taxon>
        <taxon>Segatella</taxon>
    </lineage>
</organism>
<evidence type="ECO:0000313" key="2">
    <source>
        <dbReference type="EMBL" id="MQP15405.1"/>
    </source>
</evidence>